<dbReference type="PANTHER" id="PTHR43798">
    <property type="entry name" value="MONOACYLGLYCEROL LIPASE"/>
    <property type="match status" value="1"/>
</dbReference>
<keyword evidence="2" id="KW-0378">Hydrolase</keyword>
<gene>
    <name evidence="2" type="ORF">MU0053_003499</name>
</gene>
<dbReference type="PANTHER" id="PTHR43798:SF33">
    <property type="entry name" value="HYDROLASE, PUTATIVE (AFU_ORTHOLOGUE AFUA_2G14860)-RELATED"/>
    <property type="match status" value="1"/>
</dbReference>
<proteinExistence type="predicted"/>
<dbReference type="SUPFAM" id="SSF53474">
    <property type="entry name" value="alpha/beta-Hydrolases"/>
    <property type="match status" value="1"/>
</dbReference>
<organism evidence="2 3">
    <name type="scientific">[Mycobacterium] burgundiense</name>
    <dbReference type="NCBI Taxonomy" id="3064286"/>
    <lineage>
        <taxon>Bacteria</taxon>
        <taxon>Bacillati</taxon>
        <taxon>Actinomycetota</taxon>
        <taxon>Actinomycetes</taxon>
        <taxon>Mycobacteriales</taxon>
        <taxon>Mycobacteriaceae</taxon>
        <taxon>Mycolicibacterium</taxon>
    </lineage>
</organism>
<accession>A0ABM9LZC8</accession>
<protein>
    <submittedName>
        <fullName evidence="2">Alpha/beta fold hydrolase</fullName>
    </submittedName>
</protein>
<evidence type="ECO:0000259" key="1">
    <source>
        <dbReference type="Pfam" id="PF12697"/>
    </source>
</evidence>
<evidence type="ECO:0000313" key="3">
    <source>
        <dbReference type="Proteomes" id="UP001190465"/>
    </source>
</evidence>
<dbReference type="GO" id="GO:0016787">
    <property type="term" value="F:hydrolase activity"/>
    <property type="evidence" value="ECO:0007669"/>
    <property type="project" value="UniProtKB-KW"/>
</dbReference>
<name>A0ABM9LZC8_9MYCO</name>
<feature type="domain" description="AB hydrolase-1" evidence="1">
    <location>
        <begin position="18"/>
        <end position="249"/>
    </location>
</feature>
<sequence length="257" mass="27405">MPEPLHVHRYGPAGAPQVLALHGLTGHGQRWQHLAQTHLPDVAVAAPDLLGHGRSSWAAPWTIDANVAALAALLEGPVVVAAHSFGAAIALNLAATRPDLVSALVLLDPAVGLDGDWMRDIAEAMFAAPDYTDRAEARNEKSHGSWGDVDDAQLDAELDEHLITLPNGRVGWRLCIPAMLSYWSELARDIVVPADPMAVTVVRAGRTRPPYVNAEFLAALRGRLGAALTVTEFDCNHMIPHARPAETAALIRAALQG</sequence>
<dbReference type="Pfam" id="PF12697">
    <property type="entry name" value="Abhydrolase_6"/>
    <property type="match status" value="1"/>
</dbReference>
<reference evidence="2 3" key="1">
    <citation type="submission" date="2023-08" db="EMBL/GenBank/DDBJ databases">
        <authorList>
            <person name="Folkvardsen B D."/>
            <person name="Norman A."/>
        </authorList>
    </citation>
    <scope>NUCLEOTIDE SEQUENCE [LARGE SCALE GENOMIC DNA]</scope>
    <source>
        <strain evidence="2 3">Mu0053</strain>
    </source>
</reference>
<dbReference type="InterPro" id="IPR029058">
    <property type="entry name" value="AB_hydrolase_fold"/>
</dbReference>
<dbReference type="Proteomes" id="UP001190465">
    <property type="component" value="Chromosome"/>
</dbReference>
<dbReference type="InterPro" id="IPR000073">
    <property type="entry name" value="AB_hydrolase_1"/>
</dbReference>
<evidence type="ECO:0000313" key="2">
    <source>
        <dbReference type="EMBL" id="CAJ1507398.1"/>
    </source>
</evidence>
<dbReference type="InterPro" id="IPR050266">
    <property type="entry name" value="AB_hydrolase_sf"/>
</dbReference>
<dbReference type="RefSeq" id="WP_308478879.1">
    <property type="nucleotide sequence ID" value="NZ_OY726397.1"/>
</dbReference>
<dbReference type="EMBL" id="OY726397">
    <property type="protein sequence ID" value="CAJ1507398.1"/>
    <property type="molecule type" value="Genomic_DNA"/>
</dbReference>
<keyword evidence="3" id="KW-1185">Reference proteome</keyword>
<dbReference type="Gene3D" id="3.40.50.1820">
    <property type="entry name" value="alpha/beta hydrolase"/>
    <property type="match status" value="1"/>
</dbReference>